<dbReference type="Gene3D" id="3.40.50.200">
    <property type="entry name" value="Peptidase S8/S53 domain"/>
    <property type="match status" value="1"/>
</dbReference>
<dbReference type="InterPro" id="IPR022398">
    <property type="entry name" value="Peptidase_S8_His-AS"/>
</dbReference>
<evidence type="ECO:0000259" key="14">
    <source>
        <dbReference type="Pfam" id="PF02225"/>
    </source>
</evidence>
<feature type="signal peptide" evidence="12">
    <location>
        <begin position="1"/>
        <end position="27"/>
    </location>
</feature>
<proteinExistence type="inferred from homology"/>
<dbReference type="CDD" id="cd02133">
    <property type="entry name" value="PA_C5a_like"/>
    <property type="match status" value="1"/>
</dbReference>
<comment type="similarity">
    <text evidence="1 9 10">Belongs to the peptidase S8 family.</text>
</comment>
<keyword evidence="5 12" id="KW-0732">Signal</keyword>
<accession>A0A927H938</accession>
<dbReference type="PRINTS" id="PR00723">
    <property type="entry name" value="SUBTILISIN"/>
</dbReference>
<evidence type="ECO:0000256" key="1">
    <source>
        <dbReference type="ARBA" id="ARBA00011073"/>
    </source>
</evidence>
<evidence type="ECO:0000313" key="16">
    <source>
        <dbReference type="EMBL" id="MBD2871219.1"/>
    </source>
</evidence>
<feature type="domain" description="PA" evidence="14">
    <location>
        <begin position="429"/>
        <end position="509"/>
    </location>
</feature>
<feature type="domain" description="Inhibitor I9" evidence="15">
    <location>
        <begin position="100"/>
        <end position="188"/>
    </location>
</feature>
<dbReference type="InterPro" id="IPR023827">
    <property type="entry name" value="Peptidase_S8_Asp-AS"/>
</dbReference>
<dbReference type="EMBL" id="JACXIY010000028">
    <property type="protein sequence ID" value="MBD2871219.1"/>
    <property type="molecule type" value="Genomic_DNA"/>
</dbReference>
<comment type="caution">
    <text evidence="16">The sequence shown here is derived from an EMBL/GenBank/DDBJ whole genome shotgun (WGS) entry which is preliminary data.</text>
</comment>
<dbReference type="SUPFAM" id="SSF52743">
    <property type="entry name" value="Subtilisin-like"/>
    <property type="match status" value="1"/>
</dbReference>
<evidence type="ECO:0000256" key="7">
    <source>
        <dbReference type="ARBA" id="ARBA00022825"/>
    </source>
</evidence>
<keyword evidence="17" id="KW-1185">Reference proteome</keyword>
<feature type="active site" description="Charge relay system" evidence="8 9">
    <location>
        <position position="226"/>
    </location>
</feature>
<evidence type="ECO:0000256" key="10">
    <source>
        <dbReference type="RuleBase" id="RU003355"/>
    </source>
</evidence>
<evidence type="ECO:0000256" key="2">
    <source>
        <dbReference type="ARBA" id="ARBA00022512"/>
    </source>
</evidence>
<sequence length="995" mass="103863">MHRTSFRKRWLTLSILLAFAVSLASPAAGSAAEAKRLHSSLDADQFTPPSAKIASTFDHSLKREALKQGAVSSNHSLLSKIIEPRNFVPASDSPEPVDVIVELKTDPVSVHRTKTKKGLMKSDDLHQSELSAEQTAFEASLAKLSAKPKRQYKQVFNGYSLTIPGNQVEGLLLLPGVKAVYPDLELKVSPIDSFTPNMDESAPFMGAGYLWDLGFDGTGIKVGVLDTGIDYRHPSLAPAYKGGYDFVDDDADPMETPPDPNDPEAATDHGTHVSGTIAGRGDPLNPDSGTGWVRGVAYGSDLYAYRVLGPGGTGSTEDVLAAIERSVLDDMDIINLSLGSSVNDQYDATAIALNNAMLDGVVAVTANGNDGPDDYTVGSPGTADIAISVGASSPPLNIPTIQADGIDKAYASMMAYSPELGDLQGQPLELVDAGLGTAADFEGKDLSGKAALIARGSISFTEKSLNAQAAGAAAAVIYNNEPGNFGGTLGSEGDYIPTMSLSQEVGLALKAQADANESYLVTFGIELEQDFIGEFSSIGPTLPGLTIKPDLSAPGVAIRSSVPAFDGNYENAYADLQGTSMASPHIAGAAALLLQKYGTMEPFEVKSLLMNNAFELADREGQRYSSMAQGAGRADLGPTIEAKAVAMVEQATSAVPGGESMPYLTGSISFGQKEAGAADKRTVTLKDIAGTASAYSIATVWHGEAAGTLTTSKTNVAVSAGGSALFDIALQVDPYAADGRYEGKVILAEGGGHTLHLPFVVYVGDVDIPDAISHVALEPPIFSPNGDGVTDTANIAFNVNLASPYFSLDVYDAVTAEWKGTILETADGIAPGSYIIEGWDGQVTNPSGSAPLEEGLYVILPWAGNDAASAAPLEAQASPFVIDVSPPVSALDKPAYTVQKGMATITGQIKSDYMIDLFGDYSAVGVAALYKNKGWVQADGVIAPDGSFSIQVPYKPGLKPVEVYVYDLAGNGTLEPAHTVKIKKGKPNKPKGELE</sequence>
<evidence type="ECO:0000256" key="12">
    <source>
        <dbReference type="SAM" id="SignalP"/>
    </source>
</evidence>
<dbReference type="PROSITE" id="PS00138">
    <property type="entry name" value="SUBTILASE_SER"/>
    <property type="match status" value="1"/>
</dbReference>
<dbReference type="InterPro" id="IPR050131">
    <property type="entry name" value="Peptidase_S8_subtilisin-like"/>
</dbReference>
<dbReference type="PANTHER" id="PTHR43806:SF65">
    <property type="entry name" value="SERINE PROTEASE APRX"/>
    <property type="match status" value="1"/>
</dbReference>
<gene>
    <name evidence="16" type="ORF">IDH41_21770</name>
</gene>
<feature type="chain" id="PRO_5039370058" evidence="12">
    <location>
        <begin position="28"/>
        <end position="995"/>
    </location>
</feature>
<keyword evidence="6 9" id="KW-0378">Hydrolase</keyword>
<feature type="region of interest" description="Disordered" evidence="11">
    <location>
        <begin position="250"/>
        <end position="286"/>
    </location>
</feature>
<evidence type="ECO:0000256" key="6">
    <source>
        <dbReference type="ARBA" id="ARBA00022801"/>
    </source>
</evidence>
<dbReference type="InterPro" id="IPR023828">
    <property type="entry name" value="Peptidase_S8_Ser-AS"/>
</dbReference>
<dbReference type="GO" id="GO:0004252">
    <property type="term" value="F:serine-type endopeptidase activity"/>
    <property type="evidence" value="ECO:0007669"/>
    <property type="project" value="UniProtKB-UniRule"/>
</dbReference>
<evidence type="ECO:0000313" key="17">
    <source>
        <dbReference type="Proteomes" id="UP000632125"/>
    </source>
</evidence>
<evidence type="ECO:0000256" key="5">
    <source>
        <dbReference type="ARBA" id="ARBA00022729"/>
    </source>
</evidence>
<dbReference type="InterPro" id="IPR036852">
    <property type="entry name" value="Peptidase_S8/S53_dom_sf"/>
</dbReference>
<keyword evidence="2" id="KW-0134">Cell wall</keyword>
<evidence type="ECO:0000256" key="11">
    <source>
        <dbReference type="SAM" id="MobiDB-lite"/>
    </source>
</evidence>
<dbReference type="InterPro" id="IPR046450">
    <property type="entry name" value="PA_dom_sf"/>
</dbReference>
<dbReference type="CDD" id="cd07474">
    <property type="entry name" value="Peptidases_S8_subtilisin_Vpr-like"/>
    <property type="match status" value="1"/>
</dbReference>
<evidence type="ECO:0000256" key="8">
    <source>
        <dbReference type="PIRSR" id="PIRSR615500-1"/>
    </source>
</evidence>
<dbReference type="PROSITE" id="PS00136">
    <property type="entry name" value="SUBTILASE_ASP"/>
    <property type="match status" value="1"/>
</dbReference>
<organism evidence="16 17">
    <name type="scientific">Paenibacillus arenilitoris</name>
    <dbReference type="NCBI Taxonomy" id="2772299"/>
    <lineage>
        <taxon>Bacteria</taxon>
        <taxon>Bacillati</taxon>
        <taxon>Bacillota</taxon>
        <taxon>Bacilli</taxon>
        <taxon>Bacillales</taxon>
        <taxon>Paenibacillaceae</taxon>
        <taxon>Paenibacillus</taxon>
    </lineage>
</organism>
<dbReference type="SUPFAM" id="SSF52025">
    <property type="entry name" value="PA domain"/>
    <property type="match status" value="1"/>
</dbReference>
<evidence type="ECO:0000256" key="9">
    <source>
        <dbReference type="PROSITE-ProRule" id="PRU01240"/>
    </source>
</evidence>
<keyword evidence="7 9" id="KW-0720">Serine protease</keyword>
<evidence type="ECO:0000259" key="15">
    <source>
        <dbReference type="Pfam" id="PF05922"/>
    </source>
</evidence>
<dbReference type="AlphaFoldDB" id="A0A927H938"/>
<dbReference type="GO" id="GO:0006508">
    <property type="term" value="P:proteolysis"/>
    <property type="evidence" value="ECO:0007669"/>
    <property type="project" value="UniProtKB-KW"/>
</dbReference>
<evidence type="ECO:0000256" key="3">
    <source>
        <dbReference type="ARBA" id="ARBA00022525"/>
    </source>
</evidence>
<dbReference type="PROSITE" id="PS00137">
    <property type="entry name" value="SUBTILASE_HIS"/>
    <property type="match status" value="1"/>
</dbReference>
<dbReference type="InterPro" id="IPR000209">
    <property type="entry name" value="Peptidase_S8/S53_dom"/>
</dbReference>
<feature type="active site" description="Charge relay system" evidence="8 9">
    <location>
        <position position="580"/>
    </location>
</feature>
<dbReference type="InterPro" id="IPR015500">
    <property type="entry name" value="Peptidase_S8_subtilisin-rel"/>
</dbReference>
<feature type="active site" description="Charge relay system" evidence="8 9">
    <location>
        <position position="269"/>
    </location>
</feature>
<dbReference type="Proteomes" id="UP000632125">
    <property type="component" value="Unassembled WGS sequence"/>
</dbReference>
<dbReference type="Pfam" id="PF05922">
    <property type="entry name" value="Inhibitor_I9"/>
    <property type="match status" value="1"/>
</dbReference>
<dbReference type="Pfam" id="PF00082">
    <property type="entry name" value="Peptidase_S8"/>
    <property type="match status" value="1"/>
</dbReference>
<evidence type="ECO:0000259" key="13">
    <source>
        <dbReference type="Pfam" id="PF00082"/>
    </source>
</evidence>
<dbReference type="Gene3D" id="3.50.30.30">
    <property type="match status" value="1"/>
</dbReference>
<keyword evidence="3" id="KW-0964">Secreted</keyword>
<feature type="domain" description="Peptidase S8/S53" evidence="13">
    <location>
        <begin position="217"/>
        <end position="632"/>
    </location>
</feature>
<dbReference type="RefSeq" id="WP_190864817.1">
    <property type="nucleotide sequence ID" value="NZ_JACXIY010000028.1"/>
</dbReference>
<name>A0A927H938_9BACL</name>
<evidence type="ECO:0000256" key="4">
    <source>
        <dbReference type="ARBA" id="ARBA00022670"/>
    </source>
</evidence>
<dbReference type="InterPro" id="IPR034213">
    <property type="entry name" value="S8_Vpr-like"/>
</dbReference>
<dbReference type="InterPro" id="IPR010259">
    <property type="entry name" value="S8pro/Inhibitor_I9"/>
</dbReference>
<reference evidence="16" key="1">
    <citation type="submission" date="2020-09" db="EMBL/GenBank/DDBJ databases">
        <title>A novel bacterium of genus Paenibacillus, isolated from South China Sea.</title>
        <authorList>
            <person name="Huang H."/>
            <person name="Mo K."/>
            <person name="Hu Y."/>
        </authorList>
    </citation>
    <scope>NUCLEOTIDE SEQUENCE</scope>
    <source>
        <strain evidence="16">IB182493</strain>
    </source>
</reference>
<dbReference type="PROSITE" id="PS51892">
    <property type="entry name" value="SUBTILASE"/>
    <property type="match status" value="1"/>
</dbReference>
<protein>
    <submittedName>
        <fullName evidence="16">S8 family serine peptidase</fullName>
    </submittedName>
</protein>
<dbReference type="InterPro" id="IPR003137">
    <property type="entry name" value="PA_domain"/>
</dbReference>
<dbReference type="Pfam" id="PF02225">
    <property type="entry name" value="PA"/>
    <property type="match status" value="1"/>
</dbReference>
<dbReference type="PANTHER" id="PTHR43806">
    <property type="entry name" value="PEPTIDASE S8"/>
    <property type="match status" value="1"/>
</dbReference>
<keyword evidence="4 9" id="KW-0645">Protease</keyword>